<evidence type="ECO:0000256" key="2">
    <source>
        <dbReference type="ARBA" id="ARBA00023157"/>
    </source>
</evidence>
<sequence>MEVFAECDEQKDRVKACYGDWFQKLWGGSFDQDTCKQDTQDFRQCVQHAMKRRKEQAKSKLSDDDNSWMDRTKEQAGDFASDAKSQARQTRDRAQNEKEDAKSKMKDTASDARSKVQDTADSWADKIKGFAK</sequence>
<dbReference type="SUPFAM" id="SSF58113">
    <property type="entry name" value="Apolipoprotein A-I"/>
    <property type="match status" value="1"/>
</dbReference>
<comment type="similarity">
    <text evidence="1">Belongs to the TRIAP1/MDM35 family.</text>
</comment>
<dbReference type="Proteomes" id="UP001157938">
    <property type="component" value="Unassembled WGS sequence"/>
</dbReference>
<comment type="caution">
    <text evidence="4">The sequence shown here is derived from an EMBL/GenBank/DDBJ whole genome shotgun (WGS) entry which is preliminary data.</text>
</comment>
<keyword evidence="5" id="KW-1185">Reference proteome</keyword>
<protein>
    <submittedName>
        <fullName evidence="4">Uncharacterized protein</fullName>
    </submittedName>
</protein>
<feature type="region of interest" description="Disordered" evidence="3">
    <location>
        <begin position="51"/>
        <end position="132"/>
    </location>
</feature>
<evidence type="ECO:0000256" key="3">
    <source>
        <dbReference type="SAM" id="MobiDB-lite"/>
    </source>
</evidence>
<name>A0ABN8BXS5_9STRA</name>
<evidence type="ECO:0000313" key="4">
    <source>
        <dbReference type="EMBL" id="CAH0486587.1"/>
    </source>
</evidence>
<organism evidence="4 5">
    <name type="scientific">Peronospora farinosa</name>
    <dbReference type="NCBI Taxonomy" id="134698"/>
    <lineage>
        <taxon>Eukaryota</taxon>
        <taxon>Sar</taxon>
        <taxon>Stramenopiles</taxon>
        <taxon>Oomycota</taxon>
        <taxon>Peronosporomycetes</taxon>
        <taxon>Peronosporales</taxon>
        <taxon>Peronosporaceae</taxon>
        <taxon>Peronospora</taxon>
    </lineage>
</organism>
<evidence type="ECO:0000313" key="5">
    <source>
        <dbReference type="Proteomes" id="UP001157938"/>
    </source>
</evidence>
<reference evidence="4 5" key="1">
    <citation type="submission" date="2021-11" db="EMBL/GenBank/DDBJ databases">
        <authorList>
            <person name="Islam A."/>
            <person name="Islam S."/>
            <person name="Flora M.S."/>
            <person name="Rahman M."/>
            <person name="Ziaur R.M."/>
            <person name="Epstein J.H."/>
            <person name="Hassan M."/>
            <person name="Klassen M."/>
            <person name="Woodard K."/>
            <person name="Webb A."/>
            <person name="Webby R.J."/>
            <person name="El Zowalaty M.E."/>
        </authorList>
    </citation>
    <scope>NUCLEOTIDE SEQUENCE [LARGE SCALE GENOMIC DNA]</scope>
    <source>
        <strain evidence="4">Pf1</strain>
    </source>
</reference>
<gene>
    <name evidence="4" type="ORF">PFR001_LOCUS2204</name>
</gene>
<proteinExistence type="inferred from homology"/>
<dbReference type="Gene3D" id="1.20.120.20">
    <property type="entry name" value="Apolipoprotein"/>
    <property type="match status" value="1"/>
</dbReference>
<dbReference type="InterPro" id="IPR007918">
    <property type="entry name" value="MDM35_apoptosis"/>
</dbReference>
<evidence type="ECO:0000256" key="1">
    <source>
        <dbReference type="ARBA" id="ARBA00006196"/>
    </source>
</evidence>
<feature type="compositionally biased region" description="Basic and acidic residues" evidence="3">
    <location>
        <begin position="89"/>
        <end position="132"/>
    </location>
</feature>
<dbReference type="Pfam" id="PF05254">
    <property type="entry name" value="UPF0203"/>
    <property type="match status" value="1"/>
</dbReference>
<keyword evidence="2" id="KW-1015">Disulfide bond</keyword>
<dbReference type="EMBL" id="CAKLBC010000477">
    <property type="protein sequence ID" value="CAH0486587.1"/>
    <property type="molecule type" value="Genomic_DNA"/>
</dbReference>
<feature type="compositionally biased region" description="Basic and acidic residues" evidence="3">
    <location>
        <begin position="56"/>
        <end position="76"/>
    </location>
</feature>
<accession>A0ABN8BXS5</accession>